<name>A0ABP8FM23_9BACT</name>
<dbReference type="InterPro" id="IPR014284">
    <property type="entry name" value="RNA_pol_sigma-70_dom"/>
</dbReference>
<evidence type="ECO:0000259" key="6">
    <source>
        <dbReference type="Pfam" id="PF08281"/>
    </source>
</evidence>
<dbReference type="Pfam" id="PF08281">
    <property type="entry name" value="Sigma70_r4_2"/>
    <property type="match status" value="1"/>
</dbReference>
<evidence type="ECO:0000313" key="8">
    <source>
        <dbReference type="Proteomes" id="UP001501207"/>
    </source>
</evidence>
<dbReference type="PANTHER" id="PTHR43133">
    <property type="entry name" value="RNA POLYMERASE ECF-TYPE SIGMA FACTO"/>
    <property type="match status" value="1"/>
</dbReference>
<dbReference type="NCBIfam" id="TIGR02937">
    <property type="entry name" value="sigma70-ECF"/>
    <property type="match status" value="1"/>
</dbReference>
<sequence length="188" mass="21891">MLQDHTKHLQFRIAGGDESALRELYECWSGQLFQLAMTIIRSRPLAEEIVEDVFLRIWQQRSRLEQIENLKSYSYILTRNISIDYLRKTSGKRIYNLDEVQLPPLLVEATPEELMISAELLKKINLAINDLPPKCRLIFKLVKMDGLKYRDVALLLNLQLKTVETQMSIALKRLHNAILFQLPAASRQ</sequence>
<dbReference type="InterPro" id="IPR013324">
    <property type="entry name" value="RNA_pol_sigma_r3/r4-like"/>
</dbReference>
<dbReference type="InterPro" id="IPR013325">
    <property type="entry name" value="RNA_pol_sigma_r2"/>
</dbReference>
<gene>
    <name evidence="7" type="ORF">GCM10023143_12850</name>
</gene>
<keyword evidence="4" id="KW-0804">Transcription</keyword>
<dbReference type="SUPFAM" id="SSF88946">
    <property type="entry name" value="Sigma2 domain of RNA polymerase sigma factors"/>
    <property type="match status" value="1"/>
</dbReference>
<accession>A0ABP8FM23</accession>
<keyword evidence="8" id="KW-1185">Reference proteome</keyword>
<dbReference type="SUPFAM" id="SSF88659">
    <property type="entry name" value="Sigma3 and sigma4 domains of RNA polymerase sigma factors"/>
    <property type="match status" value="1"/>
</dbReference>
<dbReference type="PANTHER" id="PTHR43133:SF46">
    <property type="entry name" value="RNA POLYMERASE SIGMA-70 FACTOR ECF SUBFAMILY"/>
    <property type="match status" value="1"/>
</dbReference>
<dbReference type="Pfam" id="PF04542">
    <property type="entry name" value="Sigma70_r2"/>
    <property type="match status" value="1"/>
</dbReference>
<protein>
    <submittedName>
        <fullName evidence="7">RNA polymerase sigma-70 factor</fullName>
    </submittedName>
</protein>
<keyword evidence="2" id="KW-0805">Transcription regulation</keyword>
<dbReference type="EMBL" id="BAABFN010000002">
    <property type="protein sequence ID" value="GAA4306742.1"/>
    <property type="molecule type" value="Genomic_DNA"/>
</dbReference>
<dbReference type="InterPro" id="IPR007627">
    <property type="entry name" value="RNA_pol_sigma70_r2"/>
</dbReference>
<evidence type="ECO:0000256" key="2">
    <source>
        <dbReference type="ARBA" id="ARBA00023015"/>
    </source>
</evidence>
<comment type="similarity">
    <text evidence="1">Belongs to the sigma-70 factor family. ECF subfamily.</text>
</comment>
<keyword evidence="3" id="KW-0731">Sigma factor</keyword>
<evidence type="ECO:0000256" key="3">
    <source>
        <dbReference type="ARBA" id="ARBA00023082"/>
    </source>
</evidence>
<evidence type="ECO:0000256" key="4">
    <source>
        <dbReference type="ARBA" id="ARBA00023163"/>
    </source>
</evidence>
<dbReference type="InterPro" id="IPR039425">
    <property type="entry name" value="RNA_pol_sigma-70-like"/>
</dbReference>
<dbReference type="InterPro" id="IPR036388">
    <property type="entry name" value="WH-like_DNA-bd_sf"/>
</dbReference>
<proteinExistence type="inferred from homology"/>
<evidence type="ECO:0000256" key="1">
    <source>
        <dbReference type="ARBA" id="ARBA00010641"/>
    </source>
</evidence>
<comment type="caution">
    <text evidence="7">The sequence shown here is derived from an EMBL/GenBank/DDBJ whole genome shotgun (WGS) entry which is preliminary data.</text>
</comment>
<organism evidence="7 8">
    <name type="scientific">Compostibacter hankyongensis</name>
    <dbReference type="NCBI Taxonomy" id="1007089"/>
    <lineage>
        <taxon>Bacteria</taxon>
        <taxon>Pseudomonadati</taxon>
        <taxon>Bacteroidota</taxon>
        <taxon>Chitinophagia</taxon>
        <taxon>Chitinophagales</taxon>
        <taxon>Chitinophagaceae</taxon>
        <taxon>Compostibacter</taxon>
    </lineage>
</organism>
<dbReference type="InterPro" id="IPR013249">
    <property type="entry name" value="RNA_pol_sigma70_r4_t2"/>
</dbReference>
<dbReference type="Gene3D" id="1.10.1740.10">
    <property type="match status" value="1"/>
</dbReference>
<feature type="domain" description="RNA polymerase sigma factor 70 region 4 type 2" evidence="6">
    <location>
        <begin position="123"/>
        <end position="174"/>
    </location>
</feature>
<evidence type="ECO:0000259" key="5">
    <source>
        <dbReference type="Pfam" id="PF04542"/>
    </source>
</evidence>
<dbReference type="InterPro" id="IPR014327">
    <property type="entry name" value="RNA_pol_sigma70_bacteroid"/>
</dbReference>
<dbReference type="Proteomes" id="UP001501207">
    <property type="component" value="Unassembled WGS sequence"/>
</dbReference>
<reference evidence="8" key="1">
    <citation type="journal article" date="2019" name="Int. J. Syst. Evol. Microbiol.">
        <title>The Global Catalogue of Microorganisms (GCM) 10K type strain sequencing project: providing services to taxonomists for standard genome sequencing and annotation.</title>
        <authorList>
            <consortium name="The Broad Institute Genomics Platform"/>
            <consortium name="The Broad Institute Genome Sequencing Center for Infectious Disease"/>
            <person name="Wu L."/>
            <person name="Ma J."/>
        </authorList>
    </citation>
    <scope>NUCLEOTIDE SEQUENCE [LARGE SCALE GENOMIC DNA]</scope>
    <source>
        <strain evidence="8">JCM 17664</strain>
    </source>
</reference>
<feature type="domain" description="RNA polymerase sigma-70 region 2" evidence="5">
    <location>
        <begin position="24"/>
        <end position="90"/>
    </location>
</feature>
<evidence type="ECO:0000313" key="7">
    <source>
        <dbReference type="EMBL" id="GAA4306742.1"/>
    </source>
</evidence>
<dbReference type="NCBIfam" id="TIGR02985">
    <property type="entry name" value="Sig70_bacteroi1"/>
    <property type="match status" value="1"/>
</dbReference>
<dbReference type="Gene3D" id="1.10.10.10">
    <property type="entry name" value="Winged helix-like DNA-binding domain superfamily/Winged helix DNA-binding domain"/>
    <property type="match status" value="1"/>
</dbReference>